<protein>
    <recommendedName>
        <fullName evidence="4">EfeO-type cupredoxin-like domain-containing protein</fullName>
    </recommendedName>
</protein>
<evidence type="ECO:0008006" key="4">
    <source>
        <dbReference type="Google" id="ProtNLM"/>
    </source>
</evidence>
<name>A0A1F6UZH9_9BACT</name>
<dbReference type="AlphaFoldDB" id="A0A1F6UZH9"/>
<reference evidence="2 3" key="1">
    <citation type="journal article" date="2016" name="Nat. Commun.">
        <title>Thousands of microbial genomes shed light on interconnected biogeochemical processes in an aquifer system.</title>
        <authorList>
            <person name="Anantharaman K."/>
            <person name="Brown C.T."/>
            <person name="Hug L.A."/>
            <person name="Sharon I."/>
            <person name="Castelle C.J."/>
            <person name="Probst A.J."/>
            <person name="Thomas B.C."/>
            <person name="Singh A."/>
            <person name="Wilkins M.J."/>
            <person name="Karaoz U."/>
            <person name="Brodie E.L."/>
            <person name="Williams K.H."/>
            <person name="Hubbard S.S."/>
            <person name="Banfield J.F."/>
        </authorList>
    </citation>
    <scope>NUCLEOTIDE SEQUENCE [LARGE SCALE GENOMIC DNA]</scope>
</reference>
<organism evidence="2 3">
    <name type="scientific">Candidatus Nomurabacteria bacterium RIFCSPHIGHO2_01_FULL_40_12</name>
    <dbReference type="NCBI Taxonomy" id="1801737"/>
    <lineage>
        <taxon>Bacteria</taxon>
        <taxon>Candidatus Nomuraibacteriota</taxon>
    </lineage>
</organism>
<keyword evidence="1" id="KW-1133">Transmembrane helix</keyword>
<dbReference type="STRING" id="1801737.A2818_00870"/>
<feature type="transmembrane region" description="Helical" evidence="1">
    <location>
        <begin position="7"/>
        <end position="27"/>
    </location>
</feature>
<comment type="caution">
    <text evidence="2">The sequence shown here is derived from an EMBL/GenBank/DDBJ whole genome shotgun (WGS) entry which is preliminary data.</text>
</comment>
<accession>A0A1F6UZH9</accession>
<sequence>MVLVKEFKTSLLVLVSILLFFGLYLFYFPSKTPSVKDETLFIAKDIVAKGGIVVTITPNGFVPFEVTIKQGEKVVWLNESGVYAWPASDLHPTHGIYPEFDSLEPIPDGQAWVFTFDKAGAWQFHDHLKPNRRGLVRVE</sequence>
<evidence type="ECO:0000313" key="3">
    <source>
        <dbReference type="Proteomes" id="UP000177602"/>
    </source>
</evidence>
<dbReference type="InterPro" id="IPR008972">
    <property type="entry name" value="Cupredoxin"/>
</dbReference>
<dbReference type="SUPFAM" id="SSF49503">
    <property type="entry name" value="Cupredoxins"/>
    <property type="match status" value="1"/>
</dbReference>
<evidence type="ECO:0000313" key="2">
    <source>
        <dbReference type="EMBL" id="OGI62783.1"/>
    </source>
</evidence>
<dbReference type="Gene3D" id="2.60.40.420">
    <property type="entry name" value="Cupredoxins - blue copper proteins"/>
    <property type="match status" value="1"/>
</dbReference>
<proteinExistence type="predicted"/>
<dbReference type="EMBL" id="MFTN01000020">
    <property type="protein sequence ID" value="OGI62783.1"/>
    <property type="molecule type" value="Genomic_DNA"/>
</dbReference>
<keyword evidence="1" id="KW-0812">Transmembrane</keyword>
<dbReference type="Proteomes" id="UP000177602">
    <property type="component" value="Unassembled WGS sequence"/>
</dbReference>
<gene>
    <name evidence="2" type="ORF">A2818_00870</name>
</gene>
<evidence type="ECO:0000256" key="1">
    <source>
        <dbReference type="SAM" id="Phobius"/>
    </source>
</evidence>
<keyword evidence="1" id="KW-0472">Membrane</keyword>